<dbReference type="PANTHER" id="PTHR15486:SF54">
    <property type="entry name" value="GLYCEROL-3-PHOSPHATE ACYLTRANSFERASE 7"/>
    <property type="match status" value="1"/>
</dbReference>
<reference evidence="11" key="1">
    <citation type="journal article" date="2024" name="IScience">
        <title>Strigolactones Initiate the Formation of Haustorium-like Structures in Castilleja.</title>
        <authorList>
            <person name="Buerger M."/>
            <person name="Peterson D."/>
            <person name="Chory J."/>
        </authorList>
    </citation>
    <scope>NUCLEOTIDE SEQUENCE [LARGE SCALE GENOMIC DNA]</scope>
</reference>
<feature type="transmembrane region" description="Helical" evidence="8">
    <location>
        <begin position="20"/>
        <end position="45"/>
    </location>
</feature>
<feature type="domain" description="Phospholipid/glycerol acyltransferase" evidence="9">
    <location>
        <begin position="256"/>
        <end position="357"/>
    </location>
</feature>
<dbReference type="EC" id="2.3.1.1" evidence="10"/>
<dbReference type="Proteomes" id="UP001632038">
    <property type="component" value="Unassembled WGS sequence"/>
</dbReference>
<dbReference type="SMART" id="SM00563">
    <property type="entry name" value="PlsC"/>
    <property type="match status" value="1"/>
</dbReference>
<evidence type="ECO:0000313" key="11">
    <source>
        <dbReference type="Proteomes" id="UP001632038"/>
    </source>
</evidence>
<dbReference type="Pfam" id="PF01553">
    <property type="entry name" value="Acyltransferase"/>
    <property type="match status" value="1"/>
</dbReference>
<evidence type="ECO:0000256" key="5">
    <source>
        <dbReference type="ARBA" id="ARBA00022989"/>
    </source>
</evidence>
<evidence type="ECO:0000256" key="6">
    <source>
        <dbReference type="ARBA" id="ARBA00023136"/>
    </source>
</evidence>
<keyword evidence="5 8" id="KW-1133">Transmembrane helix</keyword>
<dbReference type="GO" id="GO:0016020">
    <property type="term" value="C:membrane"/>
    <property type="evidence" value="ECO:0007669"/>
    <property type="project" value="UniProtKB-SubCell"/>
</dbReference>
<keyword evidence="3 10" id="KW-0808">Transferase</keyword>
<evidence type="ECO:0000313" key="10">
    <source>
        <dbReference type="EMBL" id="KAL3652162.1"/>
    </source>
</evidence>
<comment type="subcellular location">
    <subcellularLocation>
        <location evidence="1">Membrane</location>
        <topology evidence="1">Multi-pass membrane protein</topology>
    </subcellularLocation>
</comment>
<keyword evidence="4 8" id="KW-0812">Transmembrane</keyword>
<organism evidence="10 11">
    <name type="scientific">Castilleja foliolosa</name>
    <dbReference type="NCBI Taxonomy" id="1961234"/>
    <lineage>
        <taxon>Eukaryota</taxon>
        <taxon>Viridiplantae</taxon>
        <taxon>Streptophyta</taxon>
        <taxon>Embryophyta</taxon>
        <taxon>Tracheophyta</taxon>
        <taxon>Spermatophyta</taxon>
        <taxon>Magnoliopsida</taxon>
        <taxon>eudicotyledons</taxon>
        <taxon>Gunneridae</taxon>
        <taxon>Pentapetalae</taxon>
        <taxon>asterids</taxon>
        <taxon>lamiids</taxon>
        <taxon>Lamiales</taxon>
        <taxon>Orobanchaceae</taxon>
        <taxon>Pedicularideae</taxon>
        <taxon>Castillejinae</taxon>
        <taxon>Castilleja</taxon>
    </lineage>
</organism>
<name>A0ABD3EEI1_9LAMI</name>
<evidence type="ECO:0000256" key="7">
    <source>
        <dbReference type="ARBA" id="ARBA00023315"/>
    </source>
</evidence>
<dbReference type="InterPro" id="IPR056462">
    <property type="entry name" value="HAD_RAM2/GPAT1-8"/>
</dbReference>
<keyword evidence="7 10" id="KW-0012">Acyltransferase</keyword>
<dbReference type="Pfam" id="PF23270">
    <property type="entry name" value="HAD_RAM2_N"/>
    <property type="match status" value="1"/>
</dbReference>
<dbReference type="InterPro" id="IPR002123">
    <property type="entry name" value="Plipid/glycerol_acylTrfase"/>
</dbReference>
<evidence type="ECO:0000256" key="4">
    <source>
        <dbReference type="ARBA" id="ARBA00022692"/>
    </source>
</evidence>
<proteinExistence type="inferred from homology"/>
<gene>
    <name evidence="10" type="primary">GPAT5</name>
    <name evidence="10" type="ORF">CASFOL_001843</name>
</gene>
<comment type="caution">
    <text evidence="10">The sequence shown here is derived from an EMBL/GenBank/DDBJ whole genome shotgun (WGS) entry which is preliminary data.</text>
</comment>
<sequence length="470" mass="52334">MECSLSEFEGTLLKDPDVFSYFMLIAFEASGLIRFAFLLAVWPVIRLLEALGRHDDGLKLTIFVATVGVPLSEIEAVSRAVLPKFYMDDLDMEAWRAFSSYEKRIVVSRMPRIMVEMFVKEHLRATDVVGCELSTNRFGLVTGFAKGGFGSNIGKRSSEQEKRHPPFATINHDDHIARRPHPVIFHDGRLVMRPTPSTAILVLLWIPLGALLAALRIFVGLMLPMQATRRIAPILGARVVVNGTPPPPASASTSGVLFVCTHRTLMDPVVLSSVLRRRVPAVTYSLSRLSEILSPIPTVRLTRIRDIDARKIKRQLEKGDLVVCPEGTTCREPFLLRFSALFAELTDQIVPVAMNYRVGFFHATTARGWKGMDPVFFFMNPRPVYEVTFLNQLPAEATCSSGKSPHDVANYVQRILAATLGFECTNYTRKDKYRVLAGNDGIVLQSSSMFSVKGMGEGLKKVVASFMIHC</sequence>
<dbReference type="PANTHER" id="PTHR15486">
    <property type="entry name" value="ANCIENT UBIQUITOUS PROTEIN"/>
    <property type="match status" value="1"/>
</dbReference>
<keyword evidence="6 8" id="KW-0472">Membrane</keyword>
<evidence type="ECO:0000256" key="3">
    <source>
        <dbReference type="ARBA" id="ARBA00022679"/>
    </source>
</evidence>
<evidence type="ECO:0000256" key="2">
    <source>
        <dbReference type="ARBA" id="ARBA00007937"/>
    </source>
</evidence>
<evidence type="ECO:0000259" key="9">
    <source>
        <dbReference type="SMART" id="SM00563"/>
    </source>
</evidence>
<keyword evidence="11" id="KW-1185">Reference proteome</keyword>
<feature type="transmembrane region" description="Helical" evidence="8">
    <location>
        <begin position="199"/>
        <end position="223"/>
    </location>
</feature>
<comment type="similarity">
    <text evidence="2">Belongs to the GPAT/DAPAT family.</text>
</comment>
<accession>A0ABD3EEI1</accession>
<evidence type="ECO:0000256" key="1">
    <source>
        <dbReference type="ARBA" id="ARBA00004141"/>
    </source>
</evidence>
<dbReference type="SUPFAM" id="SSF69593">
    <property type="entry name" value="Glycerol-3-phosphate (1)-acyltransferase"/>
    <property type="match status" value="1"/>
</dbReference>
<evidence type="ECO:0000256" key="8">
    <source>
        <dbReference type="SAM" id="Phobius"/>
    </source>
</evidence>
<dbReference type="AlphaFoldDB" id="A0ABD3EEI1"/>
<protein>
    <submittedName>
        <fullName evidence="10">Glycerol-3-phosphate acyltransferase 5</fullName>
        <ecNumber evidence="10">2.3.1.1</ecNumber>
    </submittedName>
</protein>
<dbReference type="CDD" id="cd06551">
    <property type="entry name" value="LPLAT"/>
    <property type="match status" value="1"/>
</dbReference>
<dbReference type="GO" id="GO:0016746">
    <property type="term" value="F:acyltransferase activity"/>
    <property type="evidence" value="ECO:0007669"/>
    <property type="project" value="UniProtKB-KW"/>
</dbReference>
<dbReference type="EMBL" id="JAVIJP010000005">
    <property type="protein sequence ID" value="KAL3652162.1"/>
    <property type="molecule type" value="Genomic_DNA"/>
</dbReference>